<reference evidence="4" key="1">
    <citation type="submission" date="2021-01" db="EMBL/GenBank/DDBJ databases">
        <title>Draft genomes of Rhodovulum sulfidophilum.</title>
        <authorList>
            <person name="Guzman M.S."/>
        </authorList>
    </citation>
    <scope>NUCLEOTIDE SEQUENCE [LARGE SCALE GENOMIC DNA]</scope>
    <source>
        <strain evidence="4">AB19</strain>
    </source>
</reference>
<dbReference type="InterPro" id="IPR032466">
    <property type="entry name" value="Metal_Hydrolase"/>
</dbReference>
<dbReference type="Pfam" id="PF07969">
    <property type="entry name" value="Amidohydro_3"/>
    <property type="match status" value="1"/>
</dbReference>
<dbReference type="NCBIfam" id="NF005748">
    <property type="entry name" value="PRK07572.1"/>
    <property type="match status" value="1"/>
</dbReference>
<evidence type="ECO:0000259" key="2">
    <source>
        <dbReference type="Pfam" id="PF07969"/>
    </source>
</evidence>
<dbReference type="InterPro" id="IPR011059">
    <property type="entry name" value="Metal-dep_hydrolase_composite"/>
</dbReference>
<gene>
    <name evidence="3" type="ORF">JMJ92_01530</name>
</gene>
<evidence type="ECO:0000313" key="4">
    <source>
        <dbReference type="Proteomes" id="UP000635853"/>
    </source>
</evidence>
<sequence length="428" mass="46669">MAEFDLLITDGNLPDGQVGDIGIVKDRIAAIGDLSGSTAARVIDAAGDLVSPPFVDPHFHMDATLSYGTPRINASGTLLEGIALWGELKQIATVDQMVERALAYCDWAVSQGLLAIRSHVDTCDDSLKGVEAMLQVRETVKPYLDLQLVAFPQDGFLRDPTAKANTLRALDMGVDVVGGIPHFERTMEDGRASVRELCEIAAERGLLVDMHCDETDDPLSRHVETLAYEAQRLGLQGRVNGSHLTSMHSMDNYYVSKLLPLMAEAGLSAVPNPLINIVIQGRHDSFPKRRGLTRVKEMQSHGITVGWGQDCVRDPWYPLGTADMLDVAFMGLHVAQMTSPAEMRQCFEMATTESAKILHLEGYGLYEGARASLVILDAGDAIEAIRLRPARLAVISKGRVVSETPRADARLDLPGRPAGVRRRHHHAN</sequence>
<feature type="compositionally biased region" description="Basic residues" evidence="1">
    <location>
        <begin position="419"/>
        <end position="428"/>
    </location>
</feature>
<dbReference type="InterPro" id="IPR052349">
    <property type="entry name" value="Metallo-hydrolase_Enzymes"/>
</dbReference>
<keyword evidence="4" id="KW-1185">Reference proteome</keyword>
<accession>A0ABS1RB33</accession>
<dbReference type="PANTHER" id="PTHR32027:SF0">
    <property type="entry name" value="CYTOSINE DEAMINASE"/>
    <property type="match status" value="1"/>
</dbReference>
<dbReference type="PANTHER" id="PTHR32027">
    <property type="entry name" value="CYTOSINE DEAMINASE"/>
    <property type="match status" value="1"/>
</dbReference>
<dbReference type="EMBL" id="JAESIL010000004">
    <property type="protein sequence ID" value="MBL3576847.1"/>
    <property type="molecule type" value="Genomic_DNA"/>
</dbReference>
<dbReference type="Proteomes" id="UP000635853">
    <property type="component" value="Unassembled WGS sequence"/>
</dbReference>
<organism evidence="3 4">
    <name type="scientific">Rhodovulum visakhapatnamense</name>
    <dbReference type="NCBI Taxonomy" id="364297"/>
    <lineage>
        <taxon>Bacteria</taxon>
        <taxon>Pseudomonadati</taxon>
        <taxon>Pseudomonadota</taxon>
        <taxon>Alphaproteobacteria</taxon>
        <taxon>Rhodobacterales</taxon>
        <taxon>Paracoccaceae</taxon>
        <taxon>Rhodovulum</taxon>
    </lineage>
</organism>
<dbReference type="Gene3D" id="2.30.40.10">
    <property type="entry name" value="Urease, subunit C, domain 1"/>
    <property type="match status" value="1"/>
</dbReference>
<comment type="caution">
    <text evidence="3">The sequence shown here is derived from an EMBL/GenBank/DDBJ whole genome shotgun (WGS) entry which is preliminary data.</text>
</comment>
<dbReference type="CDD" id="cd01293">
    <property type="entry name" value="Bact_CD"/>
    <property type="match status" value="1"/>
</dbReference>
<feature type="domain" description="Amidohydrolase 3" evidence="2">
    <location>
        <begin position="41"/>
        <end position="401"/>
    </location>
</feature>
<proteinExistence type="predicted"/>
<dbReference type="SUPFAM" id="SSF51338">
    <property type="entry name" value="Composite domain of metallo-dependent hydrolases"/>
    <property type="match status" value="1"/>
</dbReference>
<name>A0ABS1RB33_9RHOB</name>
<dbReference type="Gene3D" id="3.20.20.140">
    <property type="entry name" value="Metal-dependent hydrolases"/>
    <property type="match status" value="1"/>
</dbReference>
<feature type="region of interest" description="Disordered" evidence="1">
    <location>
        <begin position="406"/>
        <end position="428"/>
    </location>
</feature>
<protein>
    <submittedName>
        <fullName evidence="3">Amidohydrolase family protein</fullName>
    </submittedName>
</protein>
<dbReference type="SUPFAM" id="SSF51556">
    <property type="entry name" value="Metallo-dependent hydrolases"/>
    <property type="match status" value="1"/>
</dbReference>
<evidence type="ECO:0000313" key="3">
    <source>
        <dbReference type="EMBL" id="MBL3576847.1"/>
    </source>
</evidence>
<evidence type="ECO:0000256" key="1">
    <source>
        <dbReference type="SAM" id="MobiDB-lite"/>
    </source>
</evidence>
<dbReference type="RefSeq" id="WP_075784867.1">
    <property type="nucleotide sequence ID" value="NZ_JAESIL010000004.1"/>
</dbReference>
<dbReference type="InterPro" id="IPR013108">
    <property type="entry name" value="Amidohydro_3"/>
</dbReference>